<evidence type="ECO:0000313" key="10">
    <source>
        <dbReference type="Proteomes" id="UP001155027"/>
    </source>
</evidence>
<dbReference type="Proteomes" id="UP001155034">
    <property type="component" value="Unassembled WGS sequence"/>
</dbReference>
<sequence length="199" mass="21164">MSNLLSLRSSHTALVDALREERASALLQAVGVVGFALLTAIAAQVSFRVYLWEVPITLQTAAVYASGLYLGWRNGLLAQALYLGLGLFLPVFVGDGYGTSYLFGVVSSGYLLSYPLAAAVIGALSKRWNAFSGSTLASMVGAGIVFVCGVVWLHYAAGHGTWMESIDKGFLRFAVIDLVKVLGVGLLYSGTRYLARDDA</sequence>
<dbReference type="Pfam" id="PF02632">
    <property type="entry name" value="BioY"/>
    <property type="match status" value="1"/>
</dbReference>
<dbReference type="EMBL" id="JANUBL010000003">
    <property type="protein sequence ID" value="MCS4121516.1"/>
    <property type="molecule type" value="Genomic_DNA"/>
</dbReference>
<evidence type="ECO:0000256" key="2">
    <source>
        <dbReference type="PIRNR" id="PIRNR016661"/>
    </source>
</evidence>
<dbReference type="InterPro" id="IPR003784">
    <property type="entry name" value="BioY"/>
</dbReference>
<organism evidence="4 10">
    <name type="scientific">Salinibacter ruber</name>
    <dbReference type="NCBI Taxonomy" id="146919"/>
    <lineage>
        <taxon>Bacteria</taxon>
        <taxon>Pseudomonadati</taxon>
        <taxon>Rhodothermota</taxon>
        <taxon>Rhodothermia</taxon>
        <taxon>Rhodothermales</taxon>
        <taxon>Salinibacteraceae</taxon>
        <taxon>Salinibacter</taxon>
    </lineage>
</organism>
<keyword evidence="3" id="KW-0812">Transmembrane</keyword>
<dbReference type="EMBL" id="JANUAU010000005">
    <property type="protein sequence ID" value="MCS3677913.1"/>
    <property type="molecule type" value="Genomic_DNA"/>
</dbReference>
<protein>
    <recommendedName>
        <fullName evidence="2">Biotin transporter</fullName>
    </recommendedName>
</protein>
<feature type="transmembrane region" description="Helical" evidence="3">
    <location>
        <begin position="100"/>
        <end position="124"/>
    </location>
</feature>
<evidence type="ECO:0000313" key="9">
    <source>
        <dbReference type="EMBL" id="MCS4156423.1"/>
    </source>
</evidence>
<evidence type="ECO:0000313" key="4">
    <source>
        <dbReference type="EMBL" id="MCS3677913.1"/>
    </source>
</evidence>
<dbReference type="PANTHER" id="PTHR34295">
    <property type="entry name" value="BIOTIN TRANSPORTER BIOY"/>
    <property type="match status" value="1"/>
</dbReference>
<evidence type="ECO:0000313" key="6">
    <source>
        <dbReference type="EMBL" id="MCS3952313.1"/>
    </source>
</evidence>
<dbReference type="EMBL" id="JANTZM010000001">
    <property type="protein sequence ID" value="MCS4156423.1"/>
    <property type="molecule type" value="Genomic_DNA"/>
</dbReference>
<dbReference type="Proteomes" id="UP001155144">
    <property type="component" value="Unassembled WGS sequence"/>
</dbReference>
<comment type="caution">
    <text evidence="4">The sequence shown here is derived from an EMBL/GenBank/DDBJ whole genome shotgun (WGS) entry which is preliminary data.</text>
</comment>
<reference evidence="4" key="1">
    <citation type="submission" date="2022-08" db="EMBL/GenBank/DDBJ databases">
        <title>Genomic Encyclopedia of Type Strains, Phase V (KMG-V): Genome sequencing to study the core and pangenomes of soil and plant-associated prokaryotes.</title>
        <authorList>
            <person name="Whitman W."/>
        </authorList>
    </citation>
    <scope>NUCLEOTIDE SEQUENCE</scope>
    <source>
        <strain evidence="4">0</strain>
        <strain evidence="5">SP2016B</strain>
        <strain evidence="6">SP2017</strain>
        <strain evidence="9">SP3002</strain>
        <strain evidence="7">SP3012</strain>
        <strain evidence="8">SP3026</strain>
    </source>
</reference>
<evidence type="ECO:0000256" key="3">
    <source>
        <dbReference type="SAM" id="Phobius"/>
    </source>
</evidence>
<evidence type="ECO:0000313" key="8">
    <source>
        <dbReference type="EMBL" id="MCS4121516.1"/>
    </source>
</evidence>
<comment type="subcellular location">
    <subcellularLocation>
        <location evidence="2">Cell membrane</location>
        <topology evidence="2">Multi-pass membrane protein</topology>
    </subcellularLocation>
</comment>
<dbReference type="PANTHER" id="PTHR34295:SF1">
    <property type="entry name" value="BIOTIN TRANSPORTER BIOY"/>
    <property type="match status" value="1"/>
</dbReference>
<dbReference type="AlphaFoldDB" id="A0A840D823"/>
<keyword evidence="2" id="KW-1003">Cell membrane</keyword>
<evidence type="ECO:0000256" key="1">
    <source>
        <dbReference type="ARBA" id="ARBA00010692"/>
    </source>
</evidence>
<dbReference type="Proteomes" id="UP001155010">
    <property type="component" value="Unassembled WGS sequence"/>
</dbReference>
<dbReference type="OMA" id="AGYLWSY"/>
<dbReference type="Gene3D" id="1.10.1760.20">
    <property type="match status" value="1"/>
</dbReference>
<comment type="similarity">
    <text evidence="1 2">Belongs to the BioY family.</text>
</comment>
<evidence type="ECO:0000313" key="5">
    <source>
        <dbReference type="EMBL" id="MCS3864819.1"/>
    </source>
</evidence>
<feature type="transmembrane region" description="Helical" evidence="3">
    <location>
        <begin position="76"/>
        <end position="94"/>
    </location>
</feature>
<keyword evidence="3" id="KW-1133">Transmembrane helix</keyword>
<dbReference type="EMBL" id="JANTYZ010000003">
    <property type="protein sequence ID" value="MCS3864819.1"/>
    <property type="molecule type" value="Genomic_DNA"/>
</dbReference>
<feature type="transmembrane region" description="Helical" evidence="3">
    <location>
        <begin position="136"/>
        <end position="157"/>
    </location>
</feature>
<dbReference type="GO" id="GO:0015225">
    <property type="term" value="F:biotin transmembrane transporter activity"/>
    <property type="evidence" value="ECO:0007669"/>
    <property type="project" value="UniProtKB-UniRule"/>
</dbReference>
<name>A0A840D823_9BACT</name>
<accession>A0A840D823</accession>
<gene>
    <name evidence="8" type="ORF">GGP45_001869</name>
    <name evidence="4" type="ORF">GGP71_001841</name>
    <name evidence="5" type="ORF">GGP82_001368</name>
    <name evidence="6" type="ORF">GGP83_002276</name>
    <name evidence="9" type="ORF">GGP99_000354</name>
    <name evidence="7" type="ORF">GGQ01_001560</name>
</gene>
<dbReference type="Proteomes" id="UP001155027">
    <property type="component" value="Unassembled WGS sequence"/>
</dbReference>
<dbReference type="Proteomes" id="UP001155110">
    <property type="component" value="Unassembled WGS sequence"/>
</dbReference>
<dbReference type="EMBL" id="JANUBF010000008">
    <property type="protein sequence ID" value="MCS4036499.1"/>
    <property type="molecule type" value="Genomic_DNA"/>
</dbReference>
<dbReference type="PIRSF" id="PIRSF016661">
    <property type="entry name" value="BioY"/>
    <property type="match status" value="1"/>
</dbReference>
<dbReference type="GO" id="GO:0005886">
    <property type="term" value="C:plasma membrane"/>
    <property type="evidence" value="ECO:0007669"/>
    <property type="project" value="UniProtKB-SubCell"/>
</dbReference>
<dbReference type="RefSeq" id="WP_011403498.1">
    <property type="nucleotide sequence ID" value="NZ_CALTRV010000015.1"/>
</dbReference>
<keyword evidence="2 3" id="KW-0472">Membrane</keyword>
<feature type="transmembrane region" description="Helical" evidence="3">
    <location>
        <begin position="25"/>
        <end position="43"/>
    </location>
</feature>
<dbReference type="EMBL" id="JANUBB010000008">
    <property type="protein sequence ID" value="MCS3952313.1"/>
    <property type="molecule type" value="Genomic_DNA"/>
</dbReference>
<dbReference type="Proteomes" id="UP001155040">
    <property type="component" value="Unassembled WGS sequence"/>
</dbReference>
<dbReference type="GeneID" id="83727653"/>
<evidence type="ECO:0000313" key="7">
    <source>
        <dbReference type="EMBL" id="MCS4036499.1"/>
    </source>
</evidence>
<keyword evidence="2" id="KW-0813">Transport</keyword>
<feature type="transmembrane region" description="Helical" evidence="3">
    <location>
        <begin position="169"/>
        <end position="188"/>
    </location>
</feature>
<proteinExistence type="inferred from homology"/>